<reference evidence="1" key="1">
    <citation type="submission" date="2018-01" db="EMBL/GenBank/DDBJ databases">
        <title>An insight into the sialome of Amazonian anophelines.</title>
        <authorList>
            <person name="Ribeiro J.M."/>
            <person name="Scarpassa V."/>
            <person name="Calvo E."/>
        </authorList>
    </citation>
    <scope>NUCLEOTIDE SEQUENCE</scope>
    <source>
        <tissue evidence="1">Salivary glands</tissue>
    </source>
</reference>
<organism evidence="1">
    <name type="scientific">Anopheles triannulatus</name>
    <dbReference type="NCBI Taxonomy" id="58253"/>
    <lineage>
        <taxon>Eukaryota</taxon>
        <taxon>Metazoa</taxon>
        <taxon>Ecdysozoa</taxon>
        <taxon>Arthropoda</taxon>
        <taxon>Hexapoda</taxon>
        <taxon>Insecta</taxon>
        <taxon>Pterygota</taxon>
        <taxon>Neoptera</taxon>
        <taxon>Endopterygota</taxon>
        <taxon>Diptera</taxon>
        <taxon>Nematocera</taxon>
        <taxon>Culicoidea</taxon>
        <taxon>Culicidae</taxon>
        <taxon>Anophelinae</taxon>
        <taxon>Anopheles</taxon>
    </lineage>
</organism>
<proteinExistence type="predicted"/>
<name>A0A2M4B232_9DIPT</name>
<protein>
    <submittedName>
        <fullName evidence="1">Putative secreted protein</fullName>
    </submittedName>
</protein>
<evidence type="ECO:0000313" key="1">
    <source>
        <dbReference type="EMBL" id="MBW46858.1"/>
    </source>
</evidence>
<sequence length="78" mass="8655">MFYLILFDLSRHLSSCLLFFAKASLTKAQVGLRVKMFGPLEDASIPCRRKIPCFCSSVLCAAPSLNTRTLNVCPISSR</sequence>
<dbReference type="AlphaFoldDB" id="A0A2M4B232"/>
<dbReference type="EMBL" id="GGFK01013537">
    <property type="protein sequence ID" value="MBW46858.1"/>
    <property type="molecule type" value="Transcribed_RNA"/>
</dbReference>
<accession>A0A2M4B232</accession>